<feature type="signal peptide" evidence="1">
    <location>
        <begin position="1"/>
        <end position="28"/>
    </location>
</feature>
<dbReference type="KEGG" id="apac:S7S_11140"/>
<keyword evidence="1" id="KW-0732">Signal</keyword>
<gene>
    <name evidence="2" type="ORF">S7S_11140</name>
</gene>
<dbReference type="InterPro" id="IPR013320">
    <property type="entry name" value="ConA-like_dom_sf"/>
</dbReference>
<evidence type="ECO:0000256" key="1">
    <source>
        <dbReference type="SAM" id="SignalP"/>
    </source>
</evidence>
<reference evidence="2 3" key="1">
    <citation type="journal article" date="2012" name="J. Bacteriol.">
        <title>Genome sequence of an alkane-degrading bacterium, Alcanivorax pacificus type strain W11-5, isolated from deep sea sediment.</title>
        <authorList>
            <person name="Lai Q."/>
            <person name="Shao Z."/>
        </authorList>
    </citation>
    <scope>NUCLEOTIDE SEQUENCE [LARGE SCALE GENOMIC DNA]</scope>
    <source>
        <strain evidence="2 3">W11-5</strain>
    </source>
</reference>
<organism evidence="2 3">
    <name type="scientific">Isoalcanivorax pacificus W11-5</name>
    <dbReference type="NCBI Taxonomy" id="391936"/>
    <lineage>
        <taxon>Bacteria</taxon>
        <taxon>Pseudomonadati</taxon>
        <taxon>Pseudomonadota</taxon>
        <taxon>Gammaproteobacteria</taxon>
        <taxon>Oceanospirillales</taxon>
        <taxon>Alcanivoracaceae</taxon>
        <taxon>Isoalcanivorax</taxon>
    </lineage>
</organism>
<dbReference type="HOGENOM" id="CLU_231655_0_0_6"/>
<name>A0A0B4XPG5_9GAMM</name>
<feature type="chain" id="PRO_5005170726" evidence="1">
    <location>
        <begin position="29"/>
        <end position="2319"/>
    </location>
</feature>
<evidence type="ECO:0000313" key="3">
    <source>
        <dbReference type="Proteomes" id="UP000006764"/>
    </source>
</evidence>
<accession>A0A0B4XPG5</accession>
<dbReference type="EMBL" id="CP004387">
    <property type="protein sequence ID" value="AJD48640.1"/>
    <property type="molecule type" value="Genomic_DNA"/>
</dbReference>
<protein>
    <submittedName>
        <fullName evidence="2">Uncharacterized protein</fullName>
    </submittedName>
</protein>
<dbReference type="SUPFAM" id="SSF49899">
    <property type="entry name" value="Concanavalin A-like lectins/glucanases"/>
    <property type="match status" value="1"/>
</dbReference>
<evidence type="ECO:0000313" key="2">
    <source>
        <dbReference type="EMBL" id="AJD48640.1"/>
    </source>
</evidence>
<dbReference type="Proteomes" id="UP000006764">
    <property type="component" value="Chromosome"/>
</dbReference>
<keyword evidence="3" id="KW-1185">Reference proteome</keyword>
<dbReference type="STRING" id="391936.S7S_11140"/>
<sequence>MYRGSRGRAIRLCCVVMATLLSGNAALASLLGAGMFVATPEVTPVISQGYVMARAQVVGPNGGPILIKARTQGNAVTAETTEVEEIGEVVAGGHLDGSYILSGDEYREVLSRWATLRATQPELASRAEFITRDMLAQGLKLANGDISEPLTLPTHIHTVVVLGEEDRFGKDTRRHVLIAAPFLFDRDTALEDSVSSLLMGADGNIIDTAQGSGVGSGDFDVEVFTYRTAFYAEPGATEQSEQRLQEGDDIFGPVANATIEQLGWYGPSYALTGSDGRYNVNAPMLCMRTGWGYYLVPGIEFPLTLTVPTVPFNPNRLGIPPYYELRTVYAACGDAGYRPNRFDFLIDVLWLVGEMHLANTPGGAPIPVGDTVTYEGENREGDPTTQEWDFDGDGENDTVLLADKVTETDDETGMDYTVPQENEEGAWQAVYFSSGSRSPEAETLAERVPDLWRLADRSLDQRATGILTGISEDALRHTDVYIFRESTGELLVEVSGLPEGPYAGRASRVENNRYLWHTLLRGAESRRNSYAAYGQSGITGAPDEEKFSAESEELGFSSRYQAREVDLPAPGESLHIVAINRVTGYTGSLRFELGRPGAGDGAARQEVPELELLPPNVKVWAQRLTEIEAGLTQGEEREYLISHEGAATSSDIIVGLYTEWLAPDGSPMPAALGTNRGEDYGLTGRLAKVVDGNLVAVSAGQAVEDSTSLDEALTAGSAGSAGNVAEFGIGPGRQLQLLRLPEFGQGNEHYYLNLFGRALNKEVCSHCQYDQSGAHPTLAGRPNHFAPLYVPRYDEATTLALRAEARKLAEENEEEMAEIDPQYAWVVRPEYRFSQIDFKVDELEAIRTDEEGNEVSRNLLDSPNPVIASGDDLIRALYGLVLPGSDPLAGFDGEREFVLAVGEEEITIPAGGELPAELGNLEHLSSLDAQDFLSIRLYMSHDPENVLWEWAFWHLAVGVEEDSDLVSSQAVYVYADNPEINLYAVLMGYTALLEDQRDKAPQFIEWRVVEGDAQLSQSRVVLDEHGASQVTVTLAPHTDNRVRVEALLEGDDASTVSSMDLVVIAGKPALIVSTITGRAYSKRAGSATVEAIVYDQYGNLVEDGSPIMFREEGHIDLLSYQGFTQDGRATALVTGGSVSGNFDLQISAGEADSSISVPVSALSVSLLNTPGQAVAGERYELQAKVGGGPGAHGGIFVDIGSSGGTIEAMDPQTNAEGVVNFTWRAPEIPGTYQIAARLHLNDPQVTTVAVESRTADSVEQDHYVLVDTGVAGNASVTTFTGAQAQVIYPVDPVVTLRGTPGDDYAVVFDSYHLPNREPVILTRFQDFPYDQTRTYRTTTRGVALASSPYPGFQALSFNTPTAAAPHSEWDLLGFDGVAVAQPSYNFWINPDAPGRVLDVGGGAFVLVLEEGRLDLKAKIGDESVVLQGPSIQMGQWQSVSAGYRDGELYVAVDAEILSVVVAGALRNPVEEDARWLTLGSGFGGKIAGFRLYDWESPALLALQSPQGTYNSEGIAHVSLSATSYLQQNPIQLPSVSVGLRTDNDIHIHHNVLSRSVYDRLAATYAGVLDENIVAPSQLASMLPMESLFPDPRVAVTQLAHRFSSESAYNNARENVAGAIAWLSFSPRYQSLQSNTELMQSYFATHNDGDLAIYALDYLQQAVLQANQGEELLLQALVTGLVVWSELEEVRPDLAEIVGQAISNRRDFWTWIRVLSLPANGWATEGIPMPRYDVTCDQVPATVNVGTPLAWNPTPCRATGWQMAAFLDEFLAVDQDIYQEPELLSVYVITLLSGLKTAPTELKKLFPNMVPTGVGANEWQFSLLPQAHAAGPLVYGLRALMVVLRQAVRKAGGAAPANFIAFMQGGTTSRVTPAEMLPAVAYLMSRLEMADCDSCAKLEPQVSETVQADIAAWFVGMGLAVNGEIEDENERDRKCTITNRTHGKAFEILVTGAYHALYEFGGALGIENPDQYEILYSDPRSGENKIKVAMMKENRRGELVRHGHPFYRKPDLVLAGEGNQKRYWIEVKSWMYRNPSRFTHWDGRQTRGLDFRQAAHRQHFYDFVASRDALREDYWDVEYKNDPDMQIKPARHRLWFQMWKAERRTWRKLKKTPNGRYRLSEETETKNVATPWIDAPSPLQPLGATDDRLGRFAELQEFILQRPLNIDAVAFKHSTGMNAEEYRRYILRQSGQGLAKWRDSTVAPFSLGTFFAIEAGDAGRDLTKRLMDELGGNDFADLQKALSDGEFSQEQIEEFRVLIGDQIDELLGPLEYLFFEIPLISRAENAAADWVLGEEVEALQEWVADVSLPTWLMENLCEVQ</sequence>
<proteinExistence type="predicted"/>